<gene>
    <name evidence="10" type="ORF">HU200_020120</name>
</gene>
<comment type="subcellular location">
    <subcellularLocation>
        <location evidence="1">Cell envelope</location>
    </subcellularLocation>
    <subcellularLocation>
        <location evidence="2">Membrane</location>
    </subcellularLocation>
</comment>
<dbReference type="Proteomes" id="UP000636709">
    <property type="component" value="Unassembled WGS sequence"/>
</dbReference>
<keyword evidence="11" id="KW-1185">Reference proteome</keyword>
<feature type="domain" description="Leucine-rich repeat-containing N-terminal plant-type" evidence="9">
    <location>
        <begin position="36"/>
        <end position="75"/>
    </location>
</feature>
<feature type="chain" id="PRO_5032398091" description="Leucine-rich repeat-containing N-terminal plant-type domain-containing protein" evidence="8">
    <location>
        <begin position="30"/>
        <end position="349"/>
    </location>
</feature>
<dbReference type="InterPro" id="IPR001611">
    <property type="entry name" value="Leu-rich_rpt"/>
</dbReference>
<dbReference type="PANTHER" id="PTHR48059:SF2">
    <property type="entry name" value="LEUCINE-RICH REPEAT-CONTAINING N-TERMINAL PLANT-TYPE DOMAIN-CONTAINING PROTEIN"/>
    <property type="match status" value="1"/>
</dbReference>
<dbReference type="Gene3D" id="3.80.10.10">
    <property type="entry name" value="Ribonuclease Inhibitor"/>
    <property type="match status" value="1"/>
</dbReference>
<evidence type="ECO:0000256" key="4">
    <source>
        <dbReference type="ARBA" id="ARBA00022729"/>
    </source>
</evidence>
<proteinExistence type="inferred from homology"/>
<comment type="similarity">
    <text evidence="7">Belongs to the polygalacturonase-inhibiting protein family.</text>
</comment>
<feature type="signal peptide" evidence="8">
    <location>
        <begin position="1"/>
        <end position="29"/>
    </location>
</feature>
<dbReference type="OrthoDB" id="676979at2759"/>
<evidence type="ECO:0000256" key="8">
    <source>
        <dbReference type="SAM" id="SignalP"/>
    </source>
</evidence>
<evidence type="ECO:0000256" key="6">
    <source>
        <dbReference type="ARBA" id="ARBA00023136"/>
    </source>
</evidence>
<evidence type="ECO:0000256" key="1">
    <source>
        <dbReference type="ARBA" id="ARBA00004196"/>
    </source>
</evidence>
<dbReference type="GO" id="GO:0016020">
    <property type="term" value="C:membrane"/>
    <property type="evidence" value="ECO:0007669"/>
    <property type="project" value="UniProtKB-SubCell"/>
</dbReference>
<evidence type="ECO:0000313" key="10">
    <source>
        <dbReference type="EMBL" id="KAF8725583.1"/>
    </source>
</evidence>
<evidence type="ECO:0000256" key="7">
    <source>
        <dbReference type="ARBA" id="ARBA00038043"/>
    </source>
</evidence>
<evidence type="ECO:0000256" key="3">
    <source>
        <dbReference type="ARBA" id="ARBA00022614"/>
    </source>
</evidence>
<dbReference type="Pfam" id="PF00560">
    <property type="entry name" value="LRR_1"/>
    <property type="match status" value="1"/>
</dbReference>
<dbReference type="InterPro" id="IPR013210">
    <property type="entry name" value="LRR_N_plant-typ"/>
</dbReference>
<dbReference type="Pfam" id="PF13855">
    <property type="entry name" value="LRR_8"/>
    <property type="match status" value="1"/>
</dbReference>
<comment type="caution">
    <text evidence="10">The sequence shown here is derived from an EMBL/GenBank/DDBJ whole genome shotgun (WGS) entry which is preliminary data.</text>
</comment>
<keyword evidence="5" id="KW-0677">Repeat</keyword>
<dbReference type="InterPro" id="IPR051848">
    <property type="entry name" value="PGIP"/>
</dbReference>
<reference evidence="10" key="1">
    <citation type="submission" date="2020-07" db="EMBL/GenBank/DDBJ databases">
        <title>Genome sequence and genetic diversity analysis of an under-domesticated orphan crop, white fonio (Digitaria exilis).</title>
        <authorList>
            <person name="Bennetzen J.L."/>
            <person name="Chen S."/>
            <person name="Ma X."/>
            <person name="Wang X."/>
            <person name="Yssel A.E.J."/>
            <person name="Chaluvadi S.R."/>
            <person name="Johnson M."/>
            <person name="Gangashetty P."/>
            <person name="Hamidou F."/>
            <person name="Sanogo M.D."/>
            <person name="Zwaenepoel A."/>
            <person name="Wallace J."/>
            <person name="Van De Peer Y."/>
            <person name="Van Deynze A."/>
        </authorList>
    </citation>
    <scope>NUCLEOTIDE SEQUENCE</scope>
    <source>
        <tissue evidence="10">Leaves</tissue>
    </source>
</reference>
<evidence type="ECO:0000259" key="9">
    <source>
        <dbReference type="Pfam" id="PF08263"/>
    </source>
</evidence>
<keyword evidence="6" id="KW-0472">Membrane</keyword>
<accession>A0A835KD05</accession>
<evidence type="ECO:0000256" key="2">
    <source>
        <dbReference type="ARBA" id="ARBA00004370"/>
    </source>
</evidence>
<dbReference type="InterPro" id="IPR032675">
    <property type="entry name" value="LRR_dom_sf"/>
</dbReference>
<keyword evidence="3" id="KW-0433">Leucine-rich repeat</keyword>
<evidence type="ECO:0000256" key="5">
    <source>
        <dbReference type="ARBA" id="ARBA00022737"/>
    </source>
</evidence>
<dbReference type="SUPFAM" id="SSF52058">
    <property type="entry name" value="L domain-like"/>
    <property type="match status" value="1"/>
</dbReference>
<evidence type="ECO:0000313" key="11">
    <source>
        <dbReference type="Proteomes" id="UP000636709"/>
    </source>
</evidence>
<organism evidence="10 11">
    <name type="scientific">Digitaria exilis</name>
    <dbReference type="NCBI Taxonomy" id="1010633"/>
    <lineage>
        <taxon>Eukaryota</taxon>
        <taxon>Viridiplantae</taxon>
        <taxon>Streptophyta</taxon>
        <taxon>Embryophyta</taxon>
        <taxon>Tracheophyta</taxon>
        <taxon>Spermatophyta</taxon>
        <taxon>Magnoliopsida</taxon>
        <taxon>Liliopsida</taxon>
        <taxon>Poales</taxon>
        <taxon>Poaceae</taxon>
        <taxon>PACMAD clade</taxon>
        <taxon>Panicoideae</taxon>
        <taxon>Panicodae</taxon>
        <taxon>Paniceae</taxon>
        <taxon>Anthephorinae</taxon>
        <taxon>Digitaria</taxon>
    </lineage>
</organism>
<dbReference type="PANTHER" id="PTHR48059">
    <property type="entry name" value="POLYGALACTURONASE INHIBITOR 1"/>
    <property type="match status" value="1"/>
</dbReference>
<dbReference type="EMBL" id="JACEFO010001653">
    <property type="protein sequence ID" value="KAF8725583.1"/>
    <property type="molecule type" value="Genomic_DNA"/>
</dbReference>
<dbReference type="PRINTS" id="PR00019">
    <property type="entry name" value="LEURICHRPT"/>
</dbReference>
<name>A0A835KD05_9POAL</name>
<dbReference type="FunFam" id="3.80.10.10:FF:000400">
    <property type="entry name" value="Nuclear pore complex protein NUP107"/>
    <property type="match status" value="1"/>
</dbReference>
<sequence>MAASSSSKQSSQLLAMLLLISCLVGAATSASTMQCHDEDQAALMAISDAMGNSPYHFASWTPDTFCCDWSDVDCDAATGRVVGLSVSGDGNLTSASIPDAIANLTSLRNLTLRHLPGLTGDIPNSLSRLADLAFLTISYTGVSGPVPSFLSELASLVSLDLSFNSLTGAIPASLADLPSLSTIDLSRNKLDGPIPATLLSKCSGGEVVELYLSKNNFSGGIPAEFSGVNFTRLDLSRNSLTGDALPVLGKGKPLQYLDLSRNDLHFSLTGVELPEEVSFVDLSHNAIRGRVPAQVASLSNLQLFNVSYNRLCGVVPTGGIMARFDAYSYQHNKCLCGTPLPACHRYGLF</sequence>
<dbReference type="AlphaFoldDB" id="A0A835KD05"/>
<dbReference type="Gramene" id="Dexi3B01G0007860.1">
    <property type="protein sequence ID" value="Dexi3B01G0007860.1:cds"/>
    <property type="gene ID" value="Dexi3B01G0007860"/>
</dbReference>
<keyword evidence="4 8" id="KW-0732">Signal</keyword>
<protein>
    <recommendedName>
        <fullName evidence="9">Leucine-rich repeat-containing N-terminal plant-type domain-containing protein</fullName>
    </recommendedName>
</protein>
<dbReference type="Pfam" id="PF08263">
    <property type="entry name" value="LRRNT_2"/>
    <property type="match status" value="1"/>
</dbReference>